<dbReference type="STRING" id="1920490.GCA_001895925_01590"/>
<dbReference type="RefSeq" id="WP_106253894.1">
    <property type="nucleotide sequence ID" value="NZ_MPPI01000002.1"/>
</dbReference>
<organism evidence="2 3">
    <name type="scientific">Phormidesmis priestleyi ULC007</name>
    <dbReference type="NCBI Taxonomy" id="1920490"/>
    <lineage>
        <taxon>Bacteria</taxon>
        <taxon>Bacillati</taxon>
        <taxon>Cyanobacteriota</taxon>
        <taxon>Cyanophyceae</taxon>
        <taxon>Leptolyngbyales</taxon>
        <taxon>Leptolyngbyaceae</taxon>
        <taxon>Phormidesmis</taxon>
    </lineage>
</organism>
<evidence type="ECO:0000313" key="3">
    <source>
        <dbReference type="Proteomes" id="UP000238634"/>
    </source>
</evidence>
<protein>
    <recommendedName>
        <fullName evidence="4">DUF2808 domain-containing protein</fullName>
    </recommendedName>
</protein>
<sequence length="191" mass="20938">MMIRRFALSIGAVSLAVVGAIATPHSPTQAVQLSDGTVFFIAPPRFVGASSTNNSVNAWSVTYYFTLNHLENAGEPLQRVTIMQDEGTDTVRFSPKEIEAFEGTRQRLGTKLPLGEITTDRKSRTVTVNFNPPLPPGKIVTIALSPDRNPLYGGVYLFGVTAFPPGEKTHGQFLGFGRLNFYESGHPFFFR</sequence>
<evidence type="ECO:0000256" key="1">
    <source>
        <dbReference type="SAM" id="SignalP"/>
    </source>
</evidence>
<gene>
    <name evidence="2" type="ORF">C7B65_03045</name>
</gene>
<reference evidence="2 3" key="1">
    <citation type="submission" date="2018-02" db="EMBL/GenBank/DDBJ databases">
        <authorList>
            <person name="Cohen D.B."/>
            <person name="Kent A.D."/>
        </authorList>
    </citation>
    <scope>NUCLEOTIDE SEQUENCE [LARGE SCALE GENOMIC DNA]</scope>
    <source>
        <strain evidence="2 3">ULC007</strain>
    </source>
</reference>
<dbReference type="Pfam" id="PF10989">
    <property type="entry name" value="DUF2808"/>
    <property type="match status" value="1"/>
</dbReference>
<dbReference type="Proteomes" id="UP000238634">
    <property type="component" value="Unassembled WGS sequence"/>
</dbReference>
<keyword evidence="3" id="KW-1185">Reference proteome</keyword>
<proteinExistence type="predicted"/>
<dbReference type="InterPro" id="IPR021256">
    <property type="entry name" value="DUF2808"/>
</dbReference>
<keyword evidence="1" id="KW-0732">Signal</keyword>
<comment type="caution">
    <text evidence="2">The sequence shown here is derived from an EMBL/GenBank/DDBJ whole genome shotgun (WGS) entry which is preliminary data.</text>
</comment>
<feature type="signal peptide" evidence="1">
    <location>
        <begin position="1"/>
        <end position="22"/>
    </location>
</feature>
<reference evidence="2 3" key="2">
    <citation type="submission" date="2018-03" db="EMBL/GenBank/DDBJ databases">
        <title>The ancient ancestry and fast evolution of plastids.</title>
        <authorList>
            <person name="Moore K.R."/>
            <person name="Magnabosco C."/>
            <person name="Momper L."/>
            <person name="Gold D.A."/>
            <person name="Bosak T."/>
            <person name="Fournier G.P."/>
        </authorList>
    </citation>
    <scope>NUCLEOTIDE SEQUENCE [LARGE SCALE GENOMIC DNA]</scope>
    <source>
        <strain evidence="2 3">ULC007</strain>
    </source>
</reference>
<name>A0A2T1DMD4_9CYAN</name>
<evidence type="ECO:0000313" key="2">
    <source>
        <dbReference type="EMBL" id="PSB21574.1"/>
    </source>
</evidence>
<dbReference type="AlphaFoldDB" id="A0A2T1DMD4"/>
<dbReference type="EMBL" id="PVWG01000002">
    <property type="protein sequence ID" value="PSB21574.1"/>
    <property type="molecule type" value="Genomic_DNA"/>
</dbReference>
<evidence type="ECO:0008006" key="4">
    <source>
        <dbReference type="Google" id="ProtNLM"/>
    </source>
</evidence>
<dbReference type="OrthoDB" id="423147at2"/>
<accession>A0A2T1DMD4</accession>
<feature type="chain" id="PRO_5015455965" description="DUF2808 domain-containing protein" evidence="1">
    <location>
        <begin position="23"/>
        <end position="191"/>
    </location>
</feature>